<gene>
    <name evidence="1" type="primary">WBGene00276369</name>
</gene>
<evidence type="ECO:0000313" key="2">
    <source>
        <dbReference type="Proteomes" id="UP000005239"/>
    </source>
</evidence>
<keyword evidence="2" id="KW-1185">Reference proteome</keyword>
<accession>A0A2A6CHS9</accession>
<accession>A0A8R1YU65</accession>
<protein>
    <submittedName>
        <fullName evidence="1">Uncharacterized protein</fullName>
    </submittedName>
</protein>
<dbReference type="Proteomes" id="UP000005239">
    <property type="component" value="Unassembled WGS sequence"/>
</dbReference>
<dbReference type="EnsemblMetazoa" id="PPA38000.1">
    <property type="protein sequence ID" value="PPA38000.1"/>
    <property type="gene ID" value="WBGene00276369"/>
</dbReference>
<organism evidence="1 2">
    <name type="scientific">Pristionchus pacificus</name>
    <name type="common">Parasitic nematode worm</name>
    <dbReference type="NCBI Taxonomy" id="54126"/>
    <lineage>
        <taxon>Eukaryota</taxon>
        <taxon>Metazoa</taxon>
        <taxon>Ecdysozoa</taxon>
        <taxon>Nematoda</taxon>
        <taxon>Chromadorea</taxon>
        <taxon>Rhabditida</taxon>
        <taxon>Rhabditina</taxon>
        <taxon>Diplogasteromorpha</taxon>
        <taxon>Diplogasteroidea</taxon>
        <taxon>Neodiplogasteridae</taxon>
        <taxon>Pristionchus</taxon>
    </lineage>
</organism>
<evidence type="ECO:0000313" key="1">
    <source>
        <dbReference type="EnsemblMetazoa" id="PPA38000.1"/>
    </source>
</evidence>
<sequence length="696" mass="79036">MRTLFISLLLVCSLALPAHAVQKIDPRGCGTTYKCYVPKKCTADLADAAALSADIRDGLVVEVDDGVKITDDCPALIRFHAYDSHRVHVEIESFQDISTIPSIVFKQAVATTLASKSEFSCIFENNKVKGFYKHEQNPQQEKFVETITPNKLKCAFDAFRKQDTSDTSDTDLFKATAIDKIFFTIISKVGATFETKTTLDDRQNKKNNIYELRCNPATIEFRDSEDNKHIYEPVVYKLGSSLAKPAGYLFGDFSCNDKYKMEFLNTRTKKYDDVKKVECYPDRFSVKDSTDAESGLTHFDTLDIRCVTEAKFYCEYDLKTKSDLQGSKKALKRTGPDFKTKPTTLECPSEAPHLIIIDGVDERQIKNPQFECLNYGGIQQWTINGETFTEEGPEVYCTNEVQCLDTIPESAVIDGELDANFFPNCPGGTLYANKVDKGNLGAQVTATKCDKTDGVFKYTTADGKEHPFEKSSTKFICDYPVVENFAQQEKLKETIIKGSIFGIATAVGGGIIIIAVVCGFSIYKTRRDWKKQRELDMKLWNRYCLDEDEEEAYMKKKKAKNAKKGLPENEEVTAPAETCKWNKQQMSAQYRVLAQMAPNGHEWLKSDVIISKEDTLDFDPDDETNIAKATQYNIHYGTEIVSDSNTKFLKLLKELNFEKKFDAEIQIDRAENFMHRRKIPFIDAQKQEHKPQEWKE</sequence>
<name>A0A2A6CHS9_PRIPA</name>
<dbReference type="AlphaFoldDB" id="A0A2A6CHS9"/>
<reference evidence="2" key="1">
    <citation type="journal article" date="2008" name="Nat. Genet.">
        <title>The Pristionchus pacificus genome provides a unique perspective on nematode lifestyle and parasitism.</title>
        <authorList>
            <person name="Dieterich C."/>
            <person name="Clifton S.W."/>
            <person name="Schuster L.N."/>
            <person name="Chinwalla A."/>
            <person name="Delehaunty K."/>
            <person name="Dinkelacker I."/>
            <person name="Fulton L."/>
            <person name="Fulton R."/>
            <person name="Godfrey J."/>
            <person name="Minx P."/>
            <person name="Mitreva M."/>
            <person name="Roeseler W."/>
            <person name="Tian H."/>
            <person name="Witte H."/>
            <person name="Yang S.P."/>
            <person name="Wilson R.K."/>
            <person name="Sommer R.J."/>
        </authorList>
    </citation>
    <scope>NUCLEOTIDE SEQUENCE [LARGE SCALE GENOMIC DNA]</scope>
    <source>
        <strain evidence="2">PS312</strain>
    </source>
</reference>
<reference evidence="1" key="2">
    <citation type="submission" date="2022-06" db="UniProtKB">
        <authorList>
            <consortium name="EnsemblMetazoa"/>
        </authorList>
    </citation>
    <scope>IDENTIFICATION</scope>
    <source>
        <strain evidence="1">PS312</strain>
    </source>
</reference>
<proteinExistence type="predicted"/>